<sequence>MYPDQIAASTPDKAALRLDDAVVTYAELAERSRRLAAFFRHLGVRRGDVVALQMMNGFDFLVIAWAAQRSGLYYVPIATRLTPEETGYILADSAAAVFITDGERAPGAAEAAVIAVKSRPAAAPHLSVYAVAAHGGETPLLWSAVDACGPALDNAALHDPVEGGDMLYTSGTTGRPKGVRRPLDFVPLGSEARRVERARILFDMDAETVFLSSAPLYHAAPLRFVMNLLRMGGTVVLMRKFEARAALDTLVRHRVTHSQWVPTMFVRMLDLPPETRKGADLSAHRVAIHAGAPCPVAVKRAMIDWWGPILHEYYAGTESIGLTHVRSAEWLQRPGTVGKAWRSALHIVDEDGGELGPRQVGAVYFSGGAPLNYHNAPEKTAAASHAAGWATMGDMGYVDEEGYLFLTDRKAFTIISGGVNVYPKEIEDALLLHANVADTAVFGVPDDDLGEAVLAVVEPRAMPADTNAARIEAESLLAFLRGRLAGFKCPKFIDFCDTLPRLDTGKLEKHKLRAAYADSGKRGHRVR</sequence>
<dbReference type="InterPro" id="IPR042099">
    <property type="entry name" value="ANL_N_sf"/>
</dbReference>
<dbReference type="EMBL" id="REFR01000011">
    <property type="protein sequence ID" value="RMB08137.1"/>
    <property type="molecule type" value="Genomic_DNA"/>
</dbReference>
<dbReference type="InterPro" id="IPR025110">
    <property type="entry name" value="AMP-bd_C"/>
</dbReference>
<proteinExistence type="inferred from homology"/>
<gene>
    <name evidence="5" type="ORF">BXY39_2233</name>
</gene>
<dbReference type="RefSeq" id="WP_121938877.1">
    <property type="nucleotide sequence ID" value="NZ_REFR01000011.1"/>
</dbReference>
<dbReference type="InterPro" id="IPR000873">
    <property type="entry name" value="AMP-dep_synth/lig_dom"/>
</dbReference>
<comment type="similarity">
    <text evidence="1">Belongs to the ATP-dependent AMP-binding enzyme family.</text>
</comment>
<dbReference type="Proteomes" id="UP000271227">
    <property type="component" value="Unassembled WGS sequence"/>
</dbReference>
<feature type="domain" description="AMP-binding enzyme C-terminal" evidence="4">
    <location>
        <begin position="425"/>
        <end position="506"/>
    </location>
</feature>
<evidence type="ECO:0000256" key="2">
    <source>
        <dbReference type="ARBA" id="ARBA00022598"/>
    </source>
</evidence>
<dbReference type="PANTHER" id="PTHR43201:SF5">
    <property type="entry name" value="MEDIUM-CHAIN ACYL-COA LIGASE ACSF2, MITOCHONDRIAL"/>
    <property type="match status" value="1"/>
</dbReference>
<dbReference type="OrthoDB" id="9803968at2"/>
<evidence type="ECO:0000259" key="3">
    <source>
        <dbReference type="Pfam" id="PF00501"/>
    </source>
</evidence>
<dbReference type="InterPro" id="IPR020845">
    <property type="entry name" value="AMP-binding_CS"/>
</dbReference>
<dbReference type="GO" id="GO:0006631">
    <property type="term" value="P:fatty acid metabolic process"/>
    <property type="evidence" value="ECO:0007669"/>
    <property type="project" value="TreeGrafter"/>
</dbReference>
<reference evidence="5 6" key="1">
    <citation type="submission" date="2018-10" db="EMBL/GenBank/DDBJ databases">
        <title>Genomic Encyclopedia of Archaeal and Bacterial Type Strains, Phase II (KMG-II): from individual species to whole genera.</title>
        <authorList>
            <person name="Goeker M."/>
        </authorList>
    </citation>
    <scope>NUCLEOTIDE SEQUENCE [LARGE SCALE GENOMIC DNA]</scope>
    <source>
        <strain evidence="5 6">DSM 25217</strain>
    </source>
</reference>
<dbReference type="Gene3D" id="3.30.300.30">
    <property type="match status" value="1"/>
</dbReference>
<evidence type="ECO:0000313" key="5">
    <source>
        <dbReference type="EMBL" id="RMB08137.1"/>
    </source>
</evidence>
<dbReference type="GO" id="GO:0031956">
    <property type="term" value="F:medium-chain fatty acid-CoA ligase activity"/>
    <property type="evidence" value="ECO:0007669"/>
    <property type="project" value="TreeGrafter"/>
</dbReference>
<organism evidence="5 6">
    <name type="scientific">Eilatimonas milleporae</name>
    <dbReference type="NCBI Taxonomy" id="911205"/>
    <lineage>
        <taxon>Bacteria</taxon>
        <taxon>Pseudomonadati</taxon>
        <taxon>Pseudomonadota</taxon>
        <taxon>Alphaproteobacteria</taxon>
        <taxon>Kordiimonadales</taxon>
        <taxon>Kordiimonadaceae</taxon>
        <taxon>Eilatimonas</taxon>
    </lineage>
</organism>
<accession>A0A3M0CH57</accession>
<evidence type="ECO:0000256" key="1">
    <source>
        <dbReference type="ARBA" id="ARBA00006432"/>
    </source>
</evidence>
<feature type="domain" description="AMP-dependent synthetase/ligase" evidence="3">
    <location>
        <begin position="6"/>
        <end position="367"/>
    </location>
</feature>
<dbReference type="Gene3D" id="3.40.50.12780">
    <property type="entry name" value="N-terminal domain of ligase-like"/>
    <property type="match status" value="1"/>
</dbReference>
<dbReference type="InterPro" id="IPR045851">
    <property type="entry name" value="AMP-bd_C_sf"/>
</dbReference>
<protein>
    <submittedName>
        <fullName evidence="5">Acyl-CoA synthetase (AMP-forming)/AMP-acid ligase II</fullName>
    </submittedName>
</protein>
<dbReference type="PANTHER" id="PTHR43201">
    <property type="entry name" value="ACYL-COA SYNTHETASE"/>
    <property type="match status" value="1"/>
</dbReference>
<keyword evidence="6" id="KW-1185">Reference proteome</keyword>
<evidence type="ECO:0000313" key="6">
    <source>
        <dbReference type="Proteomes" id="UP000271227"/>
    </source>
</evidence>
<comment type="caution">
    <text evidence="5">The sequence shown here is derived from an EMBL/GenBank/DDBJ whole genome shotgun (WGS) entry which is preliminary data.</text>
</comment>
<dbReference type="Pfam" id="PF00501">
    <property type="entry name" value="AMP-binding"/>
    <property type="match status" value="1"/>
</dbReference>
<dbReference type="PROSITE" id="PS00455">
    <property type="entry name" value="AMP_BINDING"/>
    <property type="match status" value="1"/>
</dbReference>
<dbReference type="Pfam" id="PF13193">
    <property type="entry name" value="AMP-binding_C"/>
    <property type="match status" value="1"/>
</dbReference>
<keyword evidence="2 5" id="KW-0436">Ligase</keyword>
<dbReference type="InParanoid" id="A0A3M0CH57"/>
<evidence type="ECO:0000259" key="4">
    <source>
        <dbReference type="Pfam" id="PF13193"/>
    </source>
</evidence>
<dbReference type="SUPFAM" id="SSF56801">
    <property type="entry name" value="Acetyl-CoA synthetase-like"/>
    <property type="match status" value="1"/>
</dbReference>
<name>A0A3M0CH57_9PROT</name>
<dbReference type="AlphaFoldDB" id="A0A3M0CH57"/>